<gene>
    <name evidence="2" type="ORF">EB1_28620</name>
</gene>
<dbReference type="STRING" id="1218108.GCA_000382425_01258"/>
<sequence length="161" mass="18160">MKKYRPIIILSIAIGAIFIYCITKSQTITIGEGEVRQKSVVNHSPMREIADSSPKISTHSELNLINGKGEFEIVKLAKEQQTFSFRNDSSTSVSIQIIPQNRLTNVRINQIISPNNETDGPFGKELNYELTEKGLYQIRIGESLMQGDPFEGKYTLKLQLK</sequence>
<feature type="transmembrane region" description="Helical" evidence="1">
    <location>
        <begin position="6"/>
        <end position="23"/>
    </location>
</feature>
<accession>A0A511NJT6</accession>
<dbReference type="Proteomes" id="UP000321245">
    <property type="component" value="Unassembled WGS sequence"/>
</dbReference>
<evidence type="ECO:0000256" key="1">
    <source>
        <dbReference type="SAM" id="Phobius"/>
    </source>
</evidence>
<keyword evidence="1" id="KW-0812">Transmembrane</keyword>
<name>A0A511NJT6_9FLAO</name>
<dbReference type="OrthoDB" id="1255149at2"/>
<comment type="caution">
    <text evidence="2">The sequence shown here is derived from an EMBL/GenBank/DDBJ whole genome shotgun (WGS) entry which is preliminary data.</text>
</comment>
<reference evidence="2 3" key="1">
    <citation type="submission" date="2019-07" db="EMBL/GenBank/DDBJ databases">
        <title>Whole genome shotgun sequence of Empedobacter brevis NBRC 14943.</title>
        <authorList>
            <person name="Hosoyama A."/>
            <person name="Uohara A."/>
            <person name="Ohji S."/>
            <person name="Ichikawa N."/>
        </authorList>
    </citation>
    <scope>NUCLEOTIDE SEQUENCE [LARGE SCALE GENOMIC DNA]</scope>
    <source>
        <strain evidence="2 3">NBRC 14943</strain>
    </source>
</reference>
<keyword evidence="3" id="KW-1185">Reference proteome</keyword>
<keyword evidence="1" id="KW-0472">Membrane</keyword>
<protein>
    <submittedName>
        <fullName evidence="2">Uncharacterized protein</fullName>
    </submittedName>
</protein>
<evidence type="ECO:0000313" key="3">
    <source>
        <dbReference type="Proteomes" id="UP000321245"/>
    </source>
</evidence>
<evidence type="ECO:0000313" key="2">
    <source>
        <dbReference type="EMBL" id="GEM53072.1"/>
    </source>
</evidence>
<keyword evidence="1" id="KW-1133">Transmembrane helix</keyword>
<dbReference type="AlphaFoldDB" id="A0A511NJT6"/>
<organism evidence="2 3">
    <name type="scientific">Empedobacter brevis NBRC 14943 = ATCC 43319</name>
    <dbReference type="NCBI Taxonomy" id="1218108"/>
    <lineage>
        <taxon>Bacteria</taxon>
        <taxon>Pseudomonadati</taxon>
        <taxon>Bacteroidota</taxon>
        <taxon>Flavobacteriia</taxon>
        <taxon>Flavobacteriales</taxon>
        <taxon>Weeksellaceae</taxon>
        <taxon>Empedobacter</taxon>
    </lineage>
</organism>
<proteinExistence type="predicted"/>
<dbReference type="EMBL" id="BJXC01000023">
    <property type="protein sequence ID" value="GEM53072.1"/>
    <property type="molecule type" value="Genomic_DNA"/>
</dbReference>
<dbReference type="RefSeq" id="WP_019974759.1">
    <property type="nucleotide sequence ID" value="NZ_BJXC01000023.1"/>
</dbReference>
<dbReference type="GeneID" id="84651778"/>